<dbReference type="SUPFAM" id="SSF46785">
    <property type="entry name" value="Winged helix' DNA-binding domain"/>
    <property type="match status" value="1"/>
</dbReference>
<keyword evidence="3" id="KW-0158">Chromosome</keyword>
<keyword evidence="4" id="KW-0805">Transcription regulation</keyword>
<dbReference type="HOGENOM" id="CLU_047477_0_1_1"/>
<dbReference type="InterPro" id="IPR036388">
    <property type="entry name" value="WH-like_DNA-bd_sf"/>
</dbReference>
<evidence type="ECO:0000256" key="3">
    <source>
        <dbReference type="ARBA" id="ARBA00022454"/>
    </source>
</evidence>
<feature type="domain" description="Myb-like" evidence="12">
    <location>
        <begin position="1"/>
        <end position="57"/>
    </location>
</feature>
<evidence type="ECO:0000313" key="16">
    <source>
        <dbReference type="EnsemblPlants" id="AET04670"/>
    </source>
</evidence>
<evidence type="ECO:0000259" key="14">
    <source>
        <dbReference type="PROSITE" id="PS51504"/>
    </source>
</evidence>
<feature type="region of interest" description="Disordered" evidence="11">
    <location>
        <begin position="340"/>
        <end position="405"/>
    </location>
</feature>
<sequence length="462" mass="51781">MGATRQKWSSEEEVALKAGVVKHGVGKWSKILKDPEFNHVLYIRSNIDLKDKWRNMSLKANGSSSGDNSQLAIKRVRHQAPEQRDNSMAVNLVTTIDDEILDVQPLQVKTDMLEIKGPERSIKRLDNLIMEAISSLNEVDGSNKTTIASFIKNQYCAPADFKNKLSAKLVDLVSSGKLIKVKHRYMIAPTQAYSDRGGYPPMLLLEGRQKASIKSDRDGGNIPTKSDIDYQKRKAEIDLELEKLKSMSLQEVIACAAQAVAEAEAAMAEAEEATKEAEAAEAEADAAAAIAKAAEKSLRRNNFVKAYPTLLYVLFLRPATVLSLPLSFVSHRCRTTTILNSYDNHRSRRHHRRSPRQPISRRRRPHSSHTVGNPFGPPPSTTTVLTSNESSLRKQSPYPFRTPTRENRIQIRPHSSQLQIHSKLRENITEREKSGGQCDVRTAVASERTVEMLLVNREKDGW</sequence>
<dbReference type="Gene3D" id="1.10.10.10">
    <property type="entry name" value="Winged helix-like DNA-binding domain superfamily/Winged helix DNA-binding domain"/>
    <property type="match status" value="1"/>
</dbReference>
<comment type="subcellular location">
    <subcellularLocation>
        <location evidence="1">Chromosome</location>
    </subcellularLocation>
    <subcellularLocation>
        <location evidence="2">Nucleus</location>
        <location evidence="2">Nucleolus</location>
    </subcellularLocation>
</comment>
<dbReference type="GO" id="GO:0006334">
    <property type="term" value="P:nucleosome assembly"/>
    <property type="evidence" value="ECO:0007669"/>
    <property type="project" value="InterPro"/>
</dbReference>
<dbReference type="PaxDb" id="3880-AET04670"/>
<dbReference type="Pfam" id="PF00538">
    <property type="entry name" value="Linker_histone"/>
    <property type="match status" value="1"/>
</dbReference>
<dbReference type="eggNOG" id="ENOG502QSU2">
    <property type="taxonomic scope" value="Eukaryota"/>
</dbReference>
<accession>A0A0C3Y5X7</accession>
<keyword evidence="5 10" id="KW-0175">Coiled coil</keyword>
<dbReference type="PROSITE" id="PS51504">
    <property type="entry name" value="H15"/>
    <property type="match status" value="1"/>
</dbReference>
<feature type="compositionally biased region" description="Basic residues" evidence="11">
    <location>
        <begin position="346"/>
        <end position="367"/>
    </location>
</feature>
<evidence type="ECO:0000256" key="10">
    <source>
        <dbReference type="SAM" id="Coils"/>
    </source>
</evidence>
<evidence type="ECO:0000256" key="7">
    <source>
        <dbReference type="ARBA" id="ARBA00023163"/>
    </source>
</evidence>
<dbReference type="CDD" id="cd11660">
    <property type="entry name" value="SANT_TRF"/>
    <property type="match status" value="1"/>
</dbReference>
<evidence type="ECO:0000256" key="11">
    <source>
        <dbReference type="SAM" id="MobiDB-lite"/>
    </source>
</evidence>
<dbReference type="PROSITE" id="PS51294">
    <property type="entry name" value="HTH_MYB"/>
    <property type="match status" value="1"/>
</dbReference>
<dbReference type="GO" id="GO:0000786">
    <property type="term" value="C:nucleosome"/>
    <property type="evidence" value="ECO:0007669"/>
    <property type="project" value="InterPro"/>
</dbReference>
<dbReference type="EnsemblPlants" id="AET04670">
    <property type="protein sequence ID" value="AET04670"/>
    <property type="gene ID" value="MTR_8g092810"/>
</dbReference>
<feature type="domain" description="HTH myb-type" evidence="13">
    <location>
        <begin position="1"/>
        <end position="33"/>
    </location>
</feature>
<reference evidence="15 17" key="2">
    <citation type="journal article" date="2014" name="BMC Genomics">
        <title>An improved genome release (version Mt4.0) for the model legume Medicago truncatula.</title>
        <authorList>
            <person name="Tang H."/>
            <person name="Krishnakumar V."/>
            <person name="Bidwell S."/>
            <person name="Rosen B."/>
            <person name="Chan A."/>
            <person name="Zhou S."/>
            <person name="Gentzbittel L."/>
            <person name="Childs K.L."/>
            <person name="Yandell M."/>
            <person name="Gundlach H."/>
            <person name="Mayer K.F."/>
            <person name="Schwartz D.C."/>
            <person name="Town C.D."/>
        </authorList>
    </citation>
    <scope>GENOME REANNOTATION</scope>
    <source>
        <strain evidence="16 17">cv. Jemalong A17</strain>
    </source>
</reference>
<keyword evidence="6" id="KW-0238">DNA-binding</keyword>
<dbReference type="GO" id="GO:0003691">
    <property type="term" value="F:double-stranded telomeric DNA binding"/>
    <property type="evidence" value="ECO:0007669"/>
    <property type="project" value="InterPro"/>
</dbReference>
<dbReference type="InterPro" id="IPR017930">
    <property type="entry name" value="Myb_dom"/>
</dbReference>
<reference evidence="15 17" key="1">
    <citation type="journal article" date="2011" name="Nature">
        <title>The Medicago genome provides insight into the evolution of rhizobial symbioses.</title>
        <authorList>
            <person name="Young N.D."/>
            <person name="Debelle F."/>
            <person name="Oldroyd G.E."/>
            <person name="Geurts R."/>
            <person name="Cannon S.B."/>
            <person name="Udvardi M.K."/>
            <person name="Benedito V.A."/>
            <person name="Mayer K.F."/>
            <person name="Gouzy J."/>
            <person name="Schoof H."/>
            <person name="Van de Peer Y."/>
            <person name="Proost S."/>
            <person name="Cook D.R."/>
            <person name="Meyers B.C."/>
            <person name="Spannagl M."/>
            <person name="Cheung F."/>
            <person name="De Mita S."/>
            <person name="Krishnakumar V."/>
            <person name="Gundlach H."/>
            <person name="Zhou S."/>
            <person name="Mudge J."/>
            <person name="Bharti A.K."/>
            <person name="Murray J.D."/>
            <person name="Naoumkina M.A."/>
            <person name="Rosen B."/>
            <person name="Silverstein K.A."/>
            <person name="Tang H."/>
            <person name="Rombauts S."/>
            <person name="Zhao P.X."/>
            <person name="Zhou P."/>
            <person name="Barbe V."/>
            <person name="Bardou P."/>
            <person name="Bechner M."/>
            <person name="Bellec A."/>
            <person name="Berger A."/>
            <person name="Berges H."/>
            <person name="Bidwell S."/>
            <person name="Bisseling T."/>
            <person name="Choisne N."/>
            <person name="Couloux A."/>
            <person name="Denny R."/>
            <person name="Deshpande S."/>
            <person name="Dai X."/>
            <person name="Doyle J.J."/>
            <person name="Dudez A.M."/>
            <person name="Farmer A.D."/>
            <person name="Fouteau S."/>
            <person name="Franken C."/>
            <person name="Gibelin C."/>
            <person name="Gish J."/>
            <person name="Goldstein S."/>
            <person name="Gonzalez A.J."/>
            <person name="Green P.J."/>
            <person name="Hallab A."/>
            <person name="Hartog M."/>
            <person name="Hua A."/>
            <person name="Humphray S.J."/>
            <person name="Jeong D.H."/>
            <person name="Jing Y."/>
            <person name="Jocker A."/>
            <person name="Kenton S.M."/>
            <person name="Kim D.J."/>
            <person name="Klee K."/>
            <person name="Lai H."/>
            <person name="Lang C."/>
            <person name="Lin S."/>
            <person name="Macmil S.L."/>
            <person name="Magdelenat G."/>
            <person name="Matthews L."/>
            <person name="McCorrison J."/>
            <person name="Monaghan E.L."/>
            <person name="Mun J.H."/>
            <person name="Najar F.Z."/>
            <person name="Nicholson C."/>
            <person name="Noirot C."/>
            <person name="O'Bleness M."/>
            <person name="Paule C.R."/>
            <person name="Poulain J."/>
            <person name="Prion F."/>
            <person name="Qin B."/>
            <person name="Qu C."/>
            <person name="Retzel E.F."/>
            <person name="Riddle C."/>
            <person name="Sallet E."/>
            <person name="Samain S."/>
            <person name="Samson N."/>
            <person name="Sanders I."/>
            <person name="Saurat O."/>
            <person name="Scarpelli C."/>
            <person name="Schiex T."/>
            <person name="Segurens B."/>
            <person name="Severin A.J."/>
            <person name="Sherrier D.J."/>
            <person name="Shi R."/>
            <person name="Sims S."/>
            <person name="Singer S.R."/>
            <person name="Sinharoy S."/>
            <person name="Sterck L."/>
            <person name="Viollet A."/>
            <person name="Wang B.B."/>
            <person name="Wang K."/>
            <person name="Wang M."/>
            <person name="Wang X."/>
            <person name="Warfsmann J."/>
            <person name="Weissenbach J."/>
            <person name="White D.D."/>
            <person name="White J.D."/>
            <person name="Wiley G.B."/>
            <person name="Wincker P."/>
            <person name="Xing Y."/>
            <person name="Yang L."/>
            <person name="Yao Z."/>
            <person name="Ying F."/>
            <person name="Zhai J."/>
            <person name="Zhou L."/>
            <person name="Zuber A."/>
            <person name="Denarie J."/>
            <person name="Dixon R.A."/>
            <person name="May G.D."/>
            <person name="Schwartz D.C."/>
            <person name="Rogers J."/>
            <person name="Quetier F."/>
            <person name="Town C.D."/>
            <person name="Roe B.A."/>
        </authorList>
    </citation>
    <scope>NUCLEOTIDE SEQUENCE [LARGE SCALE GENOMIC DNA]</scope>
    <source>
        <strain evidence="15">A17</strain>
        <strain evidence="16 17">cv. Jemalong A17</strain>
    </source>
</reference>
<dbReference type="InterPro" id="IPR009057">
    <property type="entry name" value="Homeodomain-like_sf"/>
</dbReference>
<accession>G7LCB1</accession>
<dbReference type="InterPro" id="IPR005818">
    <property type="entry name" value="Histone_H1/H5_H15"/>
</dbReference>
<keyword evidence="17" id="KW-1185">Reference proteome</keyword>
<dbReference type="SMART" id="SM00717">
    <property type="entry name" value="SANT"/>
    <property type="match status" value="1"/>
</dbReference>
<feature type="coiled-coil region" evidence="10">
    <location>
        <begin position="253"/>
        <end position="297"/>
    </location>
</feature>
<evidence type="ECO:0000256" key="8">
    <source>
        <dbReference type="ARBA" id="ARBA00023242"/>
    </source>
</evidence>
<evidence type="ECO:0000256" key="9">
    <source>
        <dbReference type="ARBA" id="ARBA00032813"/>
    </source>
</evidence>
<dbReference type="SMART" id="SM00526">
    <property type="entry name" value="H15"/>
    <property type="match status" value="1"/>
</dbReference>
<proteinExistence type="predicted"/>
<protein>
    <recommendedName>
        <fullName evidence="9">MYB transcription factor</fullName>
    </recommendedName>
</protein>
<dbReference type="FunFam" id="1.10.10.60:FF:000168">
    <property type="entry name" value="Telomere repeat-binding factor 1"/>
    <property type="match status" value="1"/>
</dbReference>
<evidence type="ECO:0000256" key="5">
    <source>
        <dbReference type="ARBA" id="ARBA00023054"/>
    </source>
</evidence>
<dbReference type="STRING" id="3880.G7LCB1"/>
<dbReference type="InterPro" id="IPR036390">
    <property type="entry name" value="WH_DNA-bd_sf"/>
</dbReference>
<evidence type="ECO:0000259" key="12">
    <source>
        <dbReference type="PROSITE" id="PS50090"/>
    </source>
</evidence>
<keyword evidence="7" id="KW-0804">Transcription</keyword>
<gene>
    <name evidence="15" type="ordered locus">MTR_8g092810</name>
</gene>
<dbReference type="AlphaFoldDB" id="G7LCB1"/>
<dbReference type="PANTHER" id="PTHR46267">
    <property type="entry name" value="SINGLE MYB HISTONE 4"/>
    <property type="match status" value="1"/>
</dbReference>
<dbReference type="EMBL" id="CM001224">
    <property type="protein sequence ID" value="AET04670.2"/>
    <property type="molecule type" value="Genomic_DNA"/>
</dbReference>
<dbReference type="SUPFAM" id="SSF46689">
    <property type="entry name" value="Homeodomain-like"/>
    <property type="match status" value="1"/>
</dbReference>
<dbReference type="InterPro" id="IPR001005">
    <property type="entry name" value="SANT/Myb"/>
</dbReference>
<evidence type="ECO:0000259" key="13">
    <source>
        <dbReference type="PROSITE" id="PS51294"/>
    </source>
</evidence>
<evidence type="ECO:0000313" key="17">
    <source>
        <dbReference type="Proteomes" id="UP000002051"/>
    </source>
</evidence>
<dbReference type="Proteomes" id="UP000002051">
    <property type="component" value="Chromosome 8"/>
</dbReference>
<name>G7LCB1_MEDTR</name>
<keyword evidence="8" id="KW-0539">Nucleus</keyword>
<reference evidence="16" key="3">
    <citation type="submission" date="2015-04" db="UniProtKB">
        <authorList>
            <consortium name="EnsemblPlants"/>
        </authorList>
    </citation>
    <scope>IDENTIFICATION</scope>
    <source>
        <strain evidence="16">cv. Jemalong A17</strain>
    </source>
</reference>
<evidence type="ECO:0000256" key="2">
    <source>
        <dbReference type="ARBA" id="ARBA00004604"/>
    </source>
</evidence>
<evidence type="ECO:0000256" key="6">
    <source>
        <dbReference type="ARBA" id="ARBA00023125"/>
    </source>
</evidence>
<organism evidence="15 17">
    <name type="scientific">Medicago truncatula</name>
    <name type="common">Barrel medic</name>
    <name type="synonym">Medicago tribuloides</name>
    <dbReference type="NCBI Taxonomy" id="3880"/>
    <lineage>
        <taxon>Eukaryota</taxon>
        <taxon>Viridiplantae</taxon>
        <taxon>Streptophyta</taxon>
        <taxon>Embryophyta</taxon>
        <taxon>Tracheophyta</taxon>
        <taxon>Spermatophyta</taxon>
        <taxon>Magnoliopsida</taxon>
        <taxon>eudicotyledons</taxon>
        <taxon>Gunneridae</taxon>
        <taxon>Pentapetalae</taxon>
        <taxon>rosids</taxon>
        <taxon>fabids</taxon>
        <taxon>Fabales</taxon>
        <taxon>Fabaceae</taxon>
        <taxon>Papilionoideae</taxon>
        <taxon>50 kb inversion clade</taxon>
        <taxon>NPAAA clade</taxon>
        <taxon>Hologalegina</taxon>
        <taxon>IRL clade</taxon>
        <taxon>Trifolieae</taxon>
        <taxon>Medicago</taxon>
    </lineage>
</organism>
<dbReference type="Gene3D" id="1.10.246.220">
    <property type="match status" value="1"/>
</dbReference>
<dbReference type="GO" id="GO:0005730">
    <property type="term" value="C:nucleolus"/>
    <property type="evidence" value="ECO:0007669"/>
    <property type="project" value="UniProtKB-SubCell"/>
</dbReference>
<feature type="compositionally biased region" description="Polar residues" evidence="11">
    <location>
        <begin position="381"/>
        <end position="394"/>
    </location>
</feature>
<evidence type="ECO:0000313" key="15">
    <source>
        <dbReference type="EMBL" id="AET04670.2"/>
    </source>
</evidence>
<dbReference type="PROSITE" id="PS50090">
    <property type="entry name" value="MYB_LIKE"/>
    <property type="match status" value="1"/>
</dbReference>
<feature type="domain" description="H15" evidence="14">
    <location>
        <begin position="121"/>
        <end position="189"/>
    </location>
</feature>
<dbReference type="Pfam" id="PF00249">
    <property type="entry name" value="Myb_DNA-binding"/>
    <property type="match status" value="1"/>
</dbReference>
<dbReference type="PANTHER" id="PTHR46267:SF8">
    <property type="entry name" value="TELOMERE REPEAT-BINDING FACTOR 1"/>
    <property type="match status" value="1"/>
</dbReference>
<evidence type="ECO:0000256" key="1">
    <source>
        <dbReference type="ARBA" id="ARBA00004286"/>
    </source>
</evidence>
<evidence type="ECO:0000256" key="4">
    <source>
        <dbReference type="ARBA" id="ARBA00023015"/>
    </source>
</evidence>
<dbReference type="InterPro" id="IPR044597">
    <property type="entry name" value="SMH1-6"/>
</dbReference>